<protein>
    <submittedName>
        <fullName evidence="1">Extracellular protein</fullName>
    </submittedName>
</protein>
<dbReference type="GeneID" id="65916694"/>
<name>A0A0R1F8K9_9LACO</name>
<sequence length="114" mass="12936">MKTGQKLLLGIGVTAAVAAAGAYLAADALLDKLQSYKNRNRVKSYVKDNLNGNQHVLDFVDRLNDDDIDHLLQMADKLGDVRDRVSDYSERFQDKASDWRELLSDYMKKKQSDE</sequence>
<accession>A0A0R1F8K9</accession>
<dbReference type="AlphaFoldDB" id="A0A0R1F8K9"/>
<dbReference type="eggNOG" id="ENOG5033F2E">
    <property type="taxonomic scope" value="Bacteria"/>
</dbReference>
<gene>
    <name evidence="1" type="ORF">FD22_GL001642</name>
</gene>
<dbReference type="RefSeq" id="WP_010009508.1">
    <property type="nucleotide sequence ID" value="NZ_AZCN01000045.1"/>
</dbReference>
<proteinExistence type="predicted"/>
<evidence type="ECO:0000313" key="1">
    <source>
        <dbReference type="EMBL" id="KRK15602.1"/>
    </source>
</evidence>
<dbReference type="Proteomes" id="UP000051181">
    <property type="component" value="Unassembled WGS sequence"/>
</dbReference>
<evidence type="ECO:0000313" key="2">
    <source>
        <dbReference type="Proteomes" id="UP000051181"/>
    </source>
</evidence>
<reference evidence="1 2" key="1">
    <citation type="journal article" date="2015" name="Genome Announc.">
        <title>Expanding the biotechnology potential of lactobacilli through comparative genomics of 213 strains and associated genera.</title>
        <authorList>
            <person name="Sun Z."/>
            <person name="Harris H.M."/>
            <person name="McCann A."/>
            <person name="Guo C."/>
            <person name="Argimon S."/>
            <person name="Zhang W."/>
            <person name="Yang X."/>
            <person name="Jeffery I.B."/>
            <person name="Cooney J.C."/>
            <person name="Kagawa T.F."/>
            <person name="Liu W."/>
            <person name="Song Y."/>
            <person name="Salvetti E."/>
            <person name="Wrobel A."/>
            <person name="Rasinkangas P."/>
            <person name="Parkhill J."/>
            <person name="Rea M.C."/>
            <person name="O'Sullivan O."/>
            <person name="Ritari J."/>
            <person name="Douillard F.P."/>
            <person name="Paul Ross R."/>
            <person name="Yang R."/>
            <person name="Briner A.E."/>
            <person name="Felis G.E."/>
            <person name="de Vos W.M."/>
            <person name="Barrangou R."/>
            <person name="Klaenhammer T.R."/>
            <person name="Caufield P.W."/>
            <person name="Cui Y."/>
            <person name="Zhang H."/>
            <person name="O'Toole P.W."/>
        </authorList>
    </citation>
    <scope>NUCLEOTIDE SEQUENCE [LARGE SCALE GENOMIC DNA]</scope>
    <source>
        <strain evidence="1 2">DSM 20001</strain>
    </source>
</reference>
<comment type="caution">
    <text evidence="1">The sequence shown here is derived from an EMBL/GenBank/DDBJ whole genome shotgun (WGS) entry which is preliminary data.</text>
</comment>
<dbReference type="PATRIC" id="fig|913848.6.peg.1681"/>
<dbReference type="EMBL" id="AZCN01000045">
    <property type="protein sequence ID" value="KRK15602.1"/>
    <property type="molecule type" value="Genomic_DNA"/>
</dbReference>
<organism evidence="1 2">
    <name type="scientific">Loigolactobacillus coryniformis subsp. coryniformis KCTC 3167 = DSM 20001</name>
    <dbReference type="NCBI Taxonomy" id="913848"/>
    <lineage>
        <taxon>Bacteria</taxon>
        <taxon>Bacillati</taxon>
        <taxon>Bacillota</taxon>
        <taxon>Bacilli</taxon>
        <taxon>Lactobacillales</taxon>
        <taxon>Lactobacillaceae</taxon>
        <taxon>Loigolactobacillus</taxon>
    </lineage>
</organism>